<protein>
    <recommendedName>
        <fullName evidence="1">Amidohydrolase 3 domain-containing protein</fullName>
    </recommendedName>
</protein>
<dbReference type="GO" id="GO:0006145">
    <property type="term" value="P:purine nucleobase catabolic process"/>
    <property type="evidence" value="ECO:0007669"/>
    <property type="project" value="TreeGrafter"/>
</dbReference>
<sequence length="492" mass="52379">MTASPGGEEPVDLALVGGRVIDPETNLDEVRTVGITGGRISWLRPEVPLAARTIDATGLVVAPGFIDLHSHAQSLVGARLQALDGVTTALDLEAGRFPVATSLDAIAQESRPINYGFSASWSAARCALVTGEQLPLGTVLPAFDSWQAPLTGRPVDELMALLESEIADGALGIGVLLGYAPEVTRAEYLALAQLAQTHAVPTFTHTRYLSNAEPGSSLEGMLEVIGAAAATGAHMHICHLNSTSSRQIDQIVMAIERARERGLAITTEAYPYGAGATHADAAFLDPSNLSRIGIGPTAILALKTGRFLRDVDELVRLRADEPDAEVIMHWADEKKPADRELLLRSLLLPDTAIATDAMDPSLHGVPLPRDEWPLPDGALTHPRSVGCYGKVFRWIVRELGALTLPEAVRRCSLRPAQILASVSPAMRRKGRVQVDCDADLVVFDPDTFADRADYAVQRPSTGVAQLFVGGTQVVRDGELDLAALPGRAVTGH</sequence>
<dbReference type="GO" id="GO:0004038">
    <property type="term" value="F:allantoinase activity"/>
    <property type="evidence" value="ECO:0007669"/>
    <property type="project" value="TreeGrafter"/>
</dbReference>
<dbReference type="InterPro" id="IPR011059">
    <property type="entry name" value="Metal-dep_hydrolase_composite"/>
</dbReference>
<evidence type="ECO:0000259" key="1">
    <source>
        <dbReference type="Pfam" id="PF07969"/>
    </source>
</evidence>
<dbReference type="PANTHER" id="PTHR43668:SF2">
    <property type="entry name" value="ALLANTOINASE"/>
    <property type="match status" value="1"/>
</dbReference>
<dbReference type="SUPFAM" id="SSF51556">
    <property type="entry name" value="Metallo-dependent hydrolases"/>
    <property type="match status" value="1"/>
</dbReference>
<organism evidence="2 3">
    <name type="scientific">Kribbella solani</name>
    <dbReference type="NCBI Taxonomy" id="236067"/>
    <lineage>
        <taxon>Bacteria</taxon>
        <taxon>Bacillati</taxon>
        <taxon>Actinomycetota</taxon>
        <taxon>Actinomycetes</taxon>
        <taxon>Propionibacteriales</taxon>
        <taxon>Kribbellaceae</taxon>
        <taxon>Kribbella</taxon>
    </lineage>
</organism>
<dbReference type="EMBL" id="JACHNF010000001">
    <property type="protein sequence ID" value="MBB5979965.1"/>
    <property type="molecule type" value="Genomic_DNA"/>
</dbReference>
<proteinExistence type="predicted"/>
<evidence type="ECO:0000313" key="3">
    <source>
        <dbReference type="Proteomes" id="UP000558997"/>
    </source>
</evidence>
<dbReference type="NCBIfam" id="NF006560">
    <property type="entry name" value="PRK09061.1"/>
    <property type="match status" value="1"/>
</dbReference>
<dbReference type="Proteomes" id="UP000558997">
    <property type="component" value="Unassembled WGS sequence"/>
</dbReference>
<dbReference type="GO" id="GO:0005737">
    <property type="term" value="C:cytoplasm"/>
    <property type="evidence" value="ECO:0007669"/>
    <property type="project" value="TreeGrafter"/>
</dbReference>
<dbReference type="Gene3D" id="3.20.20.140">
    <property type="entry name" value="Metal-dependent hydrolases"/>
    <property type="match status" value="1"/>
</dbReference>
<dbReference type="RefSeq" id="WP_202887396.1">
    <property type="nucleotide sequence ID" value="NZ_BAAAVN010000006.1"/>
</dbReference>
<dbReference type="AlphaFoldDB" id="A0A841DSV5"/>
<keyword evidence="3" id="KW-1185">Reference proteome</keyword>
<evidence type="ECO:0000313" key="2">
    <source>
        <dbReference type="EMBL" id="MBB5979965.1"/>
    </source>
</evidence>
<accession>A0A841DSV5</accession>
<dbReference type="InterPro" id="IPR032466">
    <property type="entry name" value="Metal_Hydrolase"/>
</dbReference>
<comment type="caution">
    <text evidence="2">The sequence shown here is derived from an EMBL/GenBank/DDBJ whole genome shotgun (WGS) entry which is preliminary data.</text>
</comment>
<dbReference type="SUPFAM" id="SSF51338">
    <property type="entry name" value="Composite domain of metallo-dependent hydrolases"/>
    <property type="match status" value="1"/>
</dbReference>
<dbReference type="InterPro" id="IPR050138">
    <property type="entry name" value="DHOase/Allantoinase_Hydrolase"/>
</dbReference>
<reference evidence="2 3" key="1">
    <citation type="submission" date="2020-08" db="EMBL/GenBank/DDBJ databases">
        <title>Sequencing the genomes of 1000 actinobacteria strains.</title>
        <authorList>
            <person name="Klenk H.-P."/>
        </authorList>
    </citation>
    <scope>NUCLEOTIDE SEQUENCE [LARGE SCALE GENOMIC DNA]</scope>
    <source>
        <strain evidence="2 3">DSM 17294</strain>
    </source>
</reference>
<gene>
    <name evidence="2" type="ORF">HDA44_003306</name>
</gene>
<dbReference type="Pfam" id="PF07969">
    <property type="entry name" value="Amidohydro_3"/>
    <property type="match status" value="1"/>
</dbReference>
<dbReference type="InterPro" id="IPR013108">
    <property type="entry name" value="Amidohydro_3"/>
</dbReference>
<dbReference type="PANTHER" id="PTHR43668">
    <property type="entry name" value="ALLANTOINASE"/>
    <property type="match status" value="1"/>
</dbReference>
<name>A0A841DSV5_9ACTN</name>
<feature type="domain" description="Amidohydrolase 3" evidence="1">
    <location>
        <begin position="52"/>
        <end position="248"/>
    </location>
</feature>